<keyword evidence="2" id="KW-0812">Transmembrane</keyword>
<gene>
    <name evidence="4" type="ORF">NOR_03831</name>
</gene>
<sequence>MDSQQQNVAPAQPQQAYHPVTSSDNIQPAQEPNTQHAQHALPPSYDQASQAKNAPAGQPGNMTGAPHATVCPLNQLGEQPHVVGAVLCLFCVCLACLPCLAGWFEDTVYRCSRCHNTVAVRRDNGRVDIFGPAVPTYSQYSGNQPPMNAHQPQGQADAGLVPVQNHQQSHHQQQQQQQLPHPHPQQHPDQYPMHELQPQIQQQPVTQPDAKS</sequence>
<feature type="compositionally biased region" description="Polar residues" evidence="1">
    <location>
        <begin position="20"/>
        <end position="37"/>
    </location>
</feature>
<dbReference type="EMBL" id="AZHC01000009">
    <property type="protein sequence ID" value="OAA45077.1"/>
    <property type="molecule type" value="Genomic_DNA"/>
</dbReference>
<accession>A0A167FCD7</accession>
<keyword evidence="2" id="KW-1133">Transmembrane helix</keyword>
<dbReference type="AlphaFoldDB" id="A0A167FCD7"/>
<evidence type="ECO:0000313" key="5">
    <source>
        <dbReference type="Proteomes" id="UP000243498"/>
    </source>
</evidence>
<dbReference type="OrthoDB" id="5599753at2759"/>
<feature type="region of interest" description="Disordered" evidence="1">
    <location>
        <begin position="162"/>
        <end position="212"/>
    </location>
</feature>
<organism evidence="4 5">
    <name type="scientific">Metarhizium rileyi (strain RCEF 4871)</name>
    <name type="common">Nomuraea rileyi</name>
    <dbReference type="NCBI Taxonomy" id="1649241"/>
    <lineage>
        <taxon>Eukaryota</taxon>
        <taxon>Fungi</taxon>
        <taxon>Dikarya</taxon>
        <taxon>Ascomycota</taxon>
        <taxon>Pezizomycotina</taxon>
        <taxon>Sordariomycetes</taxon>
        <taxon>Hypocreomycetidae</taxon>
        <taxon>Hypocreales</taxon>
        <taxon>Clavicipitaceae</taxon>
        <taxon>Metarhizium</taxon>
    </lineage>
</organism>
<feature type="transmembrane region" description="Helical" evidence="2">
    <location>
        <begin position="82"/>
        <end position="104"/>
    </location>
</feature>
<dbReference type="STRING" id="1081105.A0A167FCD7"/>
<feature type="compositionally biased region" description="Low complexity" evidence="1">
    <location>
        <begin position="187"/>
        <end position="212"/>
    </location>
</feature>
<evidence type="ECO:0000313" key="4">
    <source>
        <dbReference type="EMBL" id="OAA45077.1"/>
    </source>
</evidence>
<dbReference type="Proteomes" id="UP000243498">
    <property type="component" value="Unassembled WGS sequence"/>
</dbReference>
<feature type="domain" description="LITAF" evidence="3">
    <location>
        <begin position="77"/>
        <end position="121"/>
    </location>
</feature>
<dbReference type="OMA" id="CLAGWFE"/>
<proteinExistence type="predicted"/>
<feature type="compositionally biased region" description="Low complexity" evidence="1">
    <location>
        <begin position="1"/>
        <end position="16"/>
    </location>
</feature>
<feature type="compositionally biased region" description="Low complexity" evidence="1">
    <location>
        <begin position="162"/>
        <end position="180"/>
    </location>
</feature>
<keyword evidence="2" id="KW-0472">Membrane</keyword>
<evidence type="ECO:0000256" key="1">
    <source>
        <dbReference type="SAM" id="MobiDB-lite"/>
    </source>
</evidence>
<feature type="region of interest" description="Disordered" evidence="1">
    <location>
        <begin position="1"/>
        <end position="61"/>
    </location>
</feature>
<dbReference type="Pfam" id="PF10601">
    <property type="entry name" value="zf-LITAF-like"/>
    <property type="match status" value="1"/>
</dbReference>
<protein>
    <submittedName>
        <fullName evidence="4">LPS-induced tumor necrosis factor alpha factor</fullName>
    </submittedName>
</protein>
<keyword evidence="5" id="KW-1185">Reference proteome</keyword>
<dbReference type="InterPro" id="IPR006629">
    <property type="entry name" value="LITAF"/>
</dbReference>
<name>A0A167FCD7_METRR</name>
<evidence type="ECO:0000259" key="3">
    <source>
        <dbReference type="Pfam" id="PF10601"/>
    </source>
</evidence>
<comment type="caution">
    <text evidence="4">The sequence shown here is derived from an EMBL/GenBank/DDBJ whole genome shotgun (WGS) entry which is preliminary data.</text>
</comment>
<reference evidence="4 5" key="1">
    <citation type="journal article" date="2016" name="Genome Biol. Evol.">
        <title>Divergent and convergent evolution of fungal pathogenicity.</title>
        <authorList>
            <person name="Shang Y."/>
            <person name="Xiao G."/>
            <person name="Zheng P."/>
            <person name="Cen K."/>
            <person name="Zhan S."/>
            <person name="Wang C."/>
        </authorList>
    </citation>
    <scope>NUCLEOTIDE SEQUENCE [LARGE SCALE GENOMIC DNA]</scope>
    <source>
        <strain evidence="4 5">RCEF 4871</strain>
    </source>
</reference>
<evidence type="ECO:0000256" key="2">
    <source>
        <dbReference type="SAM" id="Phobius"/>
    </source>
</evidence>